<accession>A0A0F9U1M8</accession>
<feature type="transmembrane region" description="Helical" evidence="1">
    <location>
        <begin position="214"/>
        <end position="232"/>
    </location>
</feature>
<evidence type="ECO:0000313" key="3">
    <source>
        <dbReference type="EMBL" id="KKN85449.1"/>
    </source>
</evidence>
<sequence length="251" mass="27044">MKHHEKLGHVGRKSFSLLARLGRYELAMLLCVAVLSGGIWGFVALADEVTEGGTQSIDESLLLALRNPADLSDPIGPGWVEEMGRDFTALGGVGVLVLITLGSLGYLLLAKRYRAALFASIAVPGGILLSTVMKMGFDRPRPDLVPHEAMVYTASFPSGHSMMSAVTYLTLAALLTRVQPALRLKAYLLILAILLTLLVGISRVYLGVHWPTDVLAGWTAGASWAALCWIVMRWMQRRGQVESEGSGSGIE</sequence>
<dbReference type="Gene3D" id="1.20.144.10">
    <property type="entry name" value="Phosphatidic acid phosphatase type 2/haloperoxidase"/>
    <property type="match status" value="1"/>
</dbReference>
<reference evidence="3" key="1">
    <citation type="journal article" date="2015" name="Nature">
        <title>Complex archaea that bridge the gap between prokaryotes and eukaryotes.</title>
        <authorList>
            <person name="Spang A."/>
            <person name="Saw J.H."/>
            <person name="Jorgensen S.L."/>
            <person name="Zaremba-Niedzwiedzka K."/>
            <person name="Martijn J."/>
            <person name="Lind A.E."/>
            <person name="van Eijk R."/>
            <person name="Schleper C."/>
            <person name="Guy L."/>
            <person name="Ettema T.J."/>
        </authorList>
    </citation>
    <scope>NUCLEOTIDE SEQUENCE</scope>
</reference>
<organism evidence="3">
    <name type="scientific">marine sediment metagenome</name>
    <dbReference type="NCBI Taxonomy" id="412755"/>
    <lineage>
        <taxon>unclassified sequences</taxon>
        <taxon>metagenomes</taxon>
        <taxon>ecological metagenomes</taxon>
    </lineage>
</organism>
<evidence type="ECO:0000256" key="1">
    <source>
        <dbReference type="SAM" id="Phobius"/>
    </source>
</evidence>
<keyword evidence="1" id="KW-1133">Transmembrane helix</keyword>
<name>A0A0F9U1M8_9ZZZZ</name>
<feature type="transmembrane region" description="Helical" evidence="1">
    <location>
        <begin position="149"/>
        <end position="175"/>
    </location>
</feature>
<dbReference type="Pfam" id="PF01569">
    <property type="entry name" value="PAP2"/>
    <property type="match status" value="1"/>
</dbReference>
<keyword evidence="1" id="KW-0472">Membrane</keyword>
<proteinExistence type="predicted"/>
<dbReference type="SUPFAM" id="SSF48317">
    <property type="entry name" value="Acid phosphatase/Vanadium-dependent haloperoxidase"/>
    <property type="match status" value="1"/>
</dbReference>
<comment type="caution">
    <text evidence="3">The sequence shown here is derived from an EMBL/GenBank/DDBJ whole genome shotgun (WGS) entry which is preliminary data.</text>
</comment>
<protein>
    <recommendedName>
        <fullName evidence="2">Phosphatidic acid phosphatase type 2/haloperoxidase domain-containing protein</fullName>
    </recommendedName>
</protein>
<feature type="transmembrane region" description="Helical" evidence="1">
    <location>
        <begin position="87"/>
        <end position="109"/>
    </location>
</feature>
<dbReference type="InterPro" id="IPR000326">
    <property type="entry name" value="PAP2/HPO"/>
</dbReference>
<dbReference type="CDD" id="cd03392">
    <property type="entry name" value="PAP2_like_2"/>
    <property type="match status" value="1"/>
</dbReference>
<dbReference type="SMART" id="SM00014">
    <property type="entry name" value="acidPPc"/>
    <property type="match status" value="1"/>
</dbReference>
<feature type="transmembrane region" description="Helical" evidence="1">
    <location>
        <begin position="187"/>
        <end position="208"/>
    </location>
</feature>
<evidence type="ECO:0000259" key="2">
    <source>
        <dbReference type="SMART" id="SM00014"/>
    </source>
</evidence>
<dbReference type="PANTHER" id="PTHR14969:SF13">
    <property type="entry name" value="AT30094P"/>
    <property type="match status" value="1"/>
</dbReference>
<feature type="transmembrane region" description="Helical" evidence="1">
    <location>
        <begin position="21"/>
        <end position="43"/>
    </location>
</feature>
<keyword evidence="1" id="KW-0812">Transmembrane</keyword>
<feature type="transmembrane region" description="Helical" evidence="1">
    <location>
        <begin position="116"/>
        <end position="137"/>
    </location>
</feature>
<gene>
    <name evidence="3" type="ORF">LCGC14_0279460</name>
</gene>
<dbReference type="AlphaFoldDB" id="A0A0F9U1M8"/>
<dbReference type="InterPro" id="IPR036938">
    <property type="entry name" value="PAP2/HPO_sf"/>
</dbReference>
<dbReference type="EMBL" id="LAZR01000159">
    <property type="protein sequence ID" value="KKN85449.1"/>
    <property type="molecule type" value="Genomic_DNA"/>
</dbReference>
<dbReference type="PANTHER" id="PTHR14969">
    <property type="entry name" value="SPHINGOSINE-1-PHOSPHATE PHOSPHOHYDROLASE"/>
    <property type="match status" value="1"/>
</dbReference>
<feature type="domain" description="Phosphatidic acid phosphatase type 2/haloperoxidase" evidence="2">
    <location>
        <begin position="115"/>
        <end position="229"/>
    </location>
</feature>